<evidence type="ECO:0000256" key="9">
    <source>
        <dbReference type="ARBA" id="ARBA00023163"/>
    </source>
</evidence>
<keyword evidence="7 11" id="KW-0479">Metal-binding</keyword>
<dbReference type="GO" id="GO:0046872">
    <property type="term" value="F:metal ion binding"/>
    <property type="evidence" value="ECO:0007669"/>
    <property type="project" value="UniProtKB-KW"/>
</dbReference>
<gene>
    <name evidence="14" type="primary">priA</name>
    <name evidence="11" type="synonym">priS</name>
    <name evidence="14" type="ORF">NVIE_005900</name>
</gene>
<dbReference type="EMBL" id="CP007536">
    <property type="protein sequence ID" value="AIC14792.1"/>
    <property type="molecule type" value="Genomic_DNA"/>
</dbReference>
<evidence type="ECO:0000256" key="8">
    <source>
        <dbReference type="ARBA" id="ARBA00022842"/>
    </source>
</evidence>
<dbReference type="RefSeq" id="WP_075055959.1">
    <property type="nucleotide sequence ID" value="NZ_CP007536.1"/>
</dbReference>
<evidence type="ECO:0000313" key="15">
    <source>
        <dbReference type="Proteomes" id="UP000027093"/>
    </source>
</evidence>
<sequence length="399" mass="43666">MSKGAPTTTATTANDAVRAAFREYYFKQAKMIEPPGDVEKREFGYMQFGGHGMVRHLSFKSTGELVATLITQVPSDVYCSNALYRFPTLAMQEKQWLGADLIFDIDGKDLHLPCVPSHSYPVCANCGHVSPPPSSDDKEYACSVCGGKKAEHIVIPCAKCIEGSKKEARRLYEFLTGDLGIDRQNVHTYFSGNNGFHFHVQDDAYRPLDSQARSDLVGYLAGIGLLAESVGVRRSPGGDNNLAFVKFPRSGLGSGWRKKVADKLKIDTTSTLRLTNIVREKGGYAGFKAELDAMTREMGVRIDPQVTTDVHRVFRMPGTLNSKSGLAKVRVSDIESFDPFTDACLLGDAKVKVRLKAHAKVRLKGENYNISKETAELPAYAAVYFICKGLAEAAATTAT</sequence>
<feature type="active site" evidence="11">
    <location>
        <position position="106"/>
    </location>
</feature>
<keyword evidence="15" id="KW-1185">Reference proteome</keyword>
<reference evidence="14 15" key="1">
    <citation type="journal article" date="2014" name="Int. J. Syst. Evol. Microbiol.">
        <title>Nitrososphaera viennensis gen. nov., sp. nov., an aerobic and mesophilic, ammonia-oxidizing archaeon from soil and a member of the archaeal phylum Thaumarchaeota.</title>
        <authorList>
            <person name="Stieglmeier M."/>
            <person name="Klingl A."/>
            <person name="Alves R.J."/>
            <person name="Rittmann S.K."/>
            <person name="Melcher M."/>
            <person name="Leisch N."/>
            <person name="Schleper C."/>
        </authorList>
    </citation>
    <scope>NUCLEOTIDE SEQUENCE [LARGE SCALE GENOMIC DNA]</scope>
    <source>
        <strain evidence="14">EN76</strain>
    </source>
</reference>
<dbReference type="STRING" id="926571.NVIE_005900"/>
<keyword evidence="5 11" id="KW-0548">Nucleotidyltransferase</keyword>
<dbReference type="OrthoDB" id="31125at2157"/>
<comment type="function">
    <text evidence="13">RNA polymerase that catalyzes the synthesis of short RNA molecules used as primers for DNA polymerase during DNA replication.</text>
</comment>
<dbReference type="SUPFAM" id="SSF56747">
    <property type="entry name" value="Prim-pol domain"/>
    <property type="match status" value="1"/>
</dbReference>
<dbReference type="HOGENOM" id="CLU_056123_1_0_2"/>
<dbReference type="CDD" id="cd04860">
    <property type="entry name" value="AE_Prim_S"/>
    <property type="match status" value="1"/>
</dbReference>
<dbReference type="Pfam" id="PF01896">
    <property type="entry name" value="DNA_primase_S"/>
    <property type="match status" value="1"/>
</dbReference>
<dbReference type="InterPro" id="IPR014052">
    <property type="entry name" value="DNA_primase_ssu_euk/arc"/>
</dbReference>
<evidence type="ECO:0000256" key="13">
    <source>
        <dbReference type="RuleBase" id="RU004224"/>
    </source>
</evidence>
<evidence type="ECO:0000256" key="7">
    <source>
        <dbReference type="ARBA" id="ARBA00022723"/>
    </source>
</evidence>
<feature type="active site" evidence="11">
    <location>
        <position position="104"/>
    </location>
</feature>
<keyword evidence="8 11" id="KW-0460">Magnesium</keyword>
<keyword evidence="10 11" id="KW-0464">Manganese</keyword>
<proteinExistence type="inferred from homology"/>
<dbReference type="GO" id="GO:1990077">
    <property type="term" value="C:primosome complex"/>
    <property type="evidence" value="ECO:0007669"/>
    <property type="project" value="UniProtKB-KW"/>
</dbReference>
<dbReference type="HAMAP" id="MF_00700">
    <property type="entry name" value="DNA_primase_sml_arc"/>
    <property type="match status" value="1"/>
</dbReference>
<dbReference type="GO" id="GO:0006269">
    <property type="term" value="P:DNA replication, synthesis of primer"/>
    <property type="evidence" value="ECO:0007669"/>
    <property type="project" value="UniProtKB-UniRule"/>
</dbReference>
<comment type="cofactor">
    <cofactor evidence="11">
        <name>Mg(2+)</name>
        <dbReference type="ChEBI" id="CHEBI:18420"/>
    </cofactor>
    <cofactor evidence="11">
        <name>Mn(2+)</name>
        <dbReference type="ChEBI" id="CHEBI:29035"/>
    </cofactor>
</comment>
<evidence type="ECO:0000256" key="4">
    <source>
        <dbReference type="ARBA" id="ARBA00022679"/>
    </source>
</evidence>
<dbReference type="Proteomes" id="UP000027093">
    <property type="component" value="Chromosome"/>
</dbReference>
<keyword evidence="3 11" id="KW-0639">Primosome</keyword>
<protein>
    <recommendedName>
        <fullName evidence="11">DNA primase small subunit PriS</fullName>
        <ecNumber evidence="11">2.7.7.-</ecNumber>
    </recommendedName>
</protein>
<evidence type="ECO:0000256" key="5">
    <source>
        <dbReference type="ARBA" id="ARBA00022695"/>
    </source>
</evidence>
<evidence type="ECO:0000256" key="2">
    <source>
        <dbReference type="ARBA" id="ARBA00022478"/>
    </source>
</evidence>
<comment type="function">
    <text evidence="11">Catalytic subunit of DNA primase, an RNA polymerase that catalyzes the synthesis of short RNA molecules used as primers for DNA polymerase during DNA replication. The small subunit contains the primase catalytic core and has DNA synthesis activity on its own. Binding to the large subunit stabilizes and modulates the activity, increasing the rate of DNA synthesis while decreasing the length of the DNA fragments, and conferring RNA synthesis capability. The DNA polymerase activity may enable DNA primase to also catalyze primer extension after primer synthesis. May also play a role in DNA repair.</text>
</comment>
<keyword evidence="9 11" id="KW-0804">Transcription</keyword>
<dbReference type="AlphaFoldDB" id="A0A060HNL6"/>
<comment type="similarity">
    <text evidence="1 11 12">Belongs to the eukaryotic-type primase small subunit family.</text>
</comment>
<dbReference type="EC" id="2.7.7.-" evidence="11"/>
<evidence type="ECO:0000256" key="11">
    <source>
        <dbReference type="HAMAP-Rule" id="MF_00700"/>
    </source>
</evidence>
<evidence type="ECO:0000256" key="3">
    <source>
        <dbReference type="ARBA" id="ARBA00022515"/>
    </source>
</evidence>
<dbReference type="InterPro" id="IPR002755">
    <property type="entry name" value="DNA_primase_S"/>
</dbReference>
<organism evidence="14 15">
    <name type="scientific">Nitrososphaera viennensis EN76</name>
    <dbReference type="NCBI Taxonomy" id="926571"/>
    <lineage>
        <taxon>Archaea</taxon>
        <taxon>Nitrososphaerota</taxon>
        <taxon>Nitrososphaeria</taxon>
        <taxon>Nitrososphaerales</taxon>
        <taxon>Nitrososphaeraceae</taxon>
        <taxon>Nitrososphaera</taxon>
    </lineage>
</organism>
<evidence type="ECO:0000313" key="14">
    <source>
        <dbReference type="EMBL" id="AIC14792.1"/>
    </source>
</evidence>
<keyword evidence="6 11" id="KW-0235">DNA replication</keyword>
<dbReference type="Gene3D" id="3.90.920.10">
    <property type="entry name" value="DNA primase, PRIM domain"/>
    <property type="match status" value="1"/>
</dbReference>
<keyword evidence="4 11" id="KW-0808">Transferase</keyword>
<dbReference type="GO" id="GO:0003899">
    <property type="term" value="F:DNA-directed RNA polymerase activity"/>
    <property type="evidence" value="ECO:0007669"/>
    <property type="project" value="UniProtKB-UniRule"/>
</dbReference>
<evidence type="ECO:0000256" key="6">
    <source>
        <dbReference type="ARBA" id="ARBA00022705"/>
    </source>
</evidence>
<dbReference type="PANTHER" id="PTHR10536">
    <property type="entry name" value="DNA PRIMASE SMALL SUBUNIT"/>
    <property type="match status" value="1"/>
</dbReference>
<dbReference type="GeneID" id="74945855"/>
<dbReference type="GO" id="GO:0000428">
    <property type="term" value="C:DNA-directed RNA polymerase complex"/>
    <property type="evidence" value="ECO:0007669"/>
    <property type="project" value="UniProtKB-KW"/>
</dbReference>
<comment type="subunit">
    <text evidence="11">Heterodimer of a small subunit (PriS) and a large subunit (PriL).</text>
</comment>
<accession>A0A060HNL6</accession>
<evidence type="ECO:0000256" key="1">
    <source>
        <dbReference type="ARBA" id="ARBA00009762"/>
    </source>
</evidence>
<keyword evidence="2 11" id="KW-0240">DNA-directed RNA polymerase</keyword>
<dbReference type="KEGG" id="nvn:NVIE_005900"/>
<dbReference type="InterPro" id="IPR023639">
    <property type="entry name" value="DNA_primase_ssu_PriS"/>
</dbReference>
<feature type="active site" evidence="11">
    <location>
        <position position="303"/>
    </location>
</feature>
<evidence type="ECO:0000256" key="10">
    <source>
        <dbReference type="ARBA" id="ARBA00023211"/>
    </source>
</evidence>
<evidence type="ECO:0000256" key="12">
    <source>
        <dbReference type="RuleBase" id="RU003514"/>
    </source>
</evidence>
<name>A0A060HNL6_9ARCH</name>